<evidence type="ECO:0000256" key="9">
    <source>
        <dbReference type="HAMAP-Rule" id="MF_03153"/>
    </source>
</evidence>
<comment type="subunit">
    <text evidence="9">U1 snRNP is composed of the 7 core Sm proteins B/B', D1, D2, D3, E, F and G that assemble in a heptameric protein ring on the Sm site of the small nuclear RNA to form the core snRNP, and at least 3 U1 snRNP-specific proteins U1-70K, U1-A and U1-C. U1-C interacts with U1 snRNA and the 5' splice-site region of the pre-mRNA.</text>
</comment>
<dbReference type="InterPro" id="IPR013085">
    <property type="entry name" value="U1-CZ_Znf_C2H2"/>
</dbReference>
<dbReference type="PROSITE" id="PS50171">
    <property type="entry name" value="ZF_MATRIN"/>
    <property type="match status" value="1"/>
</dbReference>
<dbReference type="HAMAP" id="MF_03153">
    <property type="entry name" value="U1_C"/>
    <property type="match status" value="1"/>
</dbReference>
<evidence type="ECO:0000256" key="6">
    <source>
        <dbReference type="ARBA" id="ARBA00023242"/>
    </source>
</evidence>
<keyword evidence="7 9" id="KW-0687">Ribonucleoprotein</keyword>
<dbReference type="GO" id="GO:0071004">
    <property type="term" value="C:U2-type prespliceosome"/>
    <property type="evidence" value="ECO:0007669"/>
    <property type="project" value="UniProtKB-UniRule"/>
</dbReference>
<keyword evidence="5 9" id="KW-0694">RNA-binding</keyword>
<dbReference type="GO" id="GO:0030619">
    <property type="term" value="F:U1 snRNA binding"/>
    <property type="evidence" value="ECO:0007669"/>
    <property type="project" value="UniProtKB-UniRule"/>
</dbReference>
<sequence length="259" mass="26113">MPKYYCDYCDTFLTHDSPSVRKTHCNGRKHRENVRFYYQKWMEEQAQNLIDVTTAAFKANKALIPPALAFKPLAAGLSIPGVPPGIRFPPGPPPPTIPIASNRLPIISNATPGAALPPGAPLPPGAALPPGAPLPPGTALPPGATLPPGTALPPGATLPPGTALPPGAALPPGTALPPGAALPPGTALPPGATLPPGTALPPGALPPRTAIPSMINLPPQPPALHSTLANSISSATNSISATGSVLPPQSAPIPPFDQH</sequence>
<feature type="compositionally biased region" description="Pro residues" evidence="10">
    <location>
        <begin position="118"/>
        <end position="139"/>
    </location>
</feature>
<evidence type="ECO:0000256" key="1">
    <source>
        <dbReference type="ARBA" id="ARBA00004123"/>
    </source>
</evidence>
<dbReference type="InterPro" id="IPR003604">
    <property type="entry name" value="Matrin/U1-like-C_Znf_C2H2"/>
</dbReference>
<proteinExistence type="inferred from homology"/>
<name>A0A834VB20_SARSC</name>
<dbReference type="InterPro" id="IPR000690">
    <property type="entry name" value="Matrin/U1-C_Znf_C2H2"/>
</dbReference>
<dbReference type="Pfam" id="PF06220">
    <property type="entry name" value="zf-U1"/>
    <property type="match status" value="1"/>
</dbReference>
<evidence type="ECO:0000256" key="4">
    <source>
        <dbReference type="ARBA" id="ARBA00022833"/>
    </source>
</evidence>
<dbReference type="Proteomes" id="UP000070412">
    <property type="component" value="Unassembled WGS sequence"/>
</dbReference>
<evidence type="ECO:0000256" key="2">
    <source>
        <dbReference type="ARBA" id="ARBA00022723"/>
    </source>
</evidence>
<dbReference type="SMART" id="SM00451">
    <property type="entry name" value="ZnF_U1"/>
    <property type="match status" value="1"/>
</dbReference>
<dbReference type="GO" id="GO:0000387">
    <property type="term" value="P:spliceosomal snRNP assembly"/>
    <property type="evidence" value="ECO:0007669"/>
    <property type="project" value="UniProtKB-UniRule"/>
</dbReference>
<dbReference type="InterPro" id="IPR017340">
    <property type="entry name" value="U1_snRNP-C"/>
</dbReference>
<dbReference type="EnsemblMetazoa" id="SSS_7353s_mrna">
    <property type="protein sequence ID" value="KAF7488985.1"/>
    <property type="gene ID" value="SSS_7353"/>
</dbReference>
<evidence type="ECO:0000256" key="8">
    <source>
        <dbReference type="ARBA" id="ARBA00046357"/>
    </source>
</evidence>
<evidence type="ECO:0000313" key="13">
    <source>
        <dbReference type="EnsemblMetazoa" id="KAF7488985.1"/>
    </source>
</evidence>
<dbReference type="GO" id="GO:0000395">
    <property type="term" value="P:mRNA 5'-splice site recognition"/>
    <property type="evidence" value="ECO:0007669"/>
    <property type="project" value="UniProtKB-UniRule"/>
</dbReference>
<dbReference type="PANTHER" id="PTHR31148">
    <property type="entry name" value="U1 SMALL NUCLEAR RIBONUCLEOPROTEIN C"/>
    <property type="match status" value="1"/>
</dbReference>
<accession>A0A834VB20</accession>
<reference evidence="12" key="2">
    <citation type="submission" date="2020-01" db="EMBL/GenBank/DDBJ databases">
        <authorList>
            <person name="Korhonen P.K.K."/>
            <person name="Guangxu M.G."/>
            <person name="Wang T.W."/>
            <person name="Stroehlein A.J.S."/>
            <person name="Young N.D."/>
            <person name="Ang C.-S.A."/>
            <person name="Fernando D.W.F."/>
            <person name="Lu H.L."/>
            <person name="Taylor S.T."/>
            <person name="Ehtesham M.E.M."/>
            <person name="Najaraj S.H.N."/>
            <person name="Harsha G.H.G."/>
            <person name="Madugundu A.M."/>
            <person name="Renuse S.R."/>
            <person name="Holt D.H."/>
            <person name="Pandey A.P."/>
            <person name="Papenfuss A.P."/>
            <person name="Gasser R.B.G."/>
            <person name="Fischer K.F."/>
        </authorList>
    </citation>
    <scope>NUCLEOTIDE SEQUENCE</scope>
    <source>
        <strain evidence="12">SSS_KF_BRIS2020</strain>
    </source>
</reference>
<keyword evidence="6 9" id="KW-0539">Nucleus</keyword>
<feature type="region of interest" description="Disordered" evidence="10">
    <location>
        <begin position="110"/>
        <end position="207"/>
    </location>
</feature>
<evidence type="ECO:0000256" key="3">
    <source>
        <dbReference type="ARBA" id="ARBA00022771"/>
    </source>
</evidence>
<dbReference type="GO" id="GO:0005685">
    <property type="term" value="C:U1 snRNP"/>
    <property type="evidence" value="ECO:0007669"/>
    <property type="project" value="UniProtKB-UniRule"/>
</dbReference>
<dbReference type="OrthoDB" id="76567at2759"/>
<protein>
    <recommendedName>
        <fullName evidence="9">U1 small nuclear ribonucleoprotein C</fullName>
        <shortName evidence="9">U1 snRNP C</shortName>
        <shortName evidence="9">U1-C</shortName>
        <shortName evidence="9">U1C</shortName>
    </recommendedName>
</protein>
<evidence type="ECO:0000256" key="7">
    <source>
        <dbReference type="ARBA" id="ARBA00023274"/>
    </source>
</evidence>
<keyword evidence="2 9" id="KW-0479">Metal-binding</keyword>
<comment type="similarity">
    <text evidence="9">Belongs to the U1 small nuclear ribonucleoprotein C family.</text>
</comment>
<dbReference type="GO" id="GO:0008270">
    <property type="term" value="F:zinc ion binding"/>
    <property type="evidence" value="ECO:0007669"/>
    <property type="project" value="UniProtKB-UniRule"/>
</dbReference>
<dbReference type="PANTHER" id="PTHR31148:SF1">
    <property type="entry name" value="U1 SMALL NUCLEAR RIBONUCLEOPROTEIN C"/>
    <property type="match status" value="1"/>
</dbReference>
<feature type="compositionally biased region" description="Pro residues" evidence="10">
    <location>
        <begin position="249"/>
        <end position="259"/>
    </location>
</feature>
<dbReference type="EMBL" id="WVUK01000065">
    <property type="protein sequence ID" value="KAF7488985.1"/>
    <property type="molecule type" value="Genomic_DNA"/>
</dbReference>
<organism evidence="12">
    <name type="scientific">Sarcoptes scabiei</name>
    <name type="common">Itch mite</name>
    <name type="synonym">Acarus scabiei</name>
    <dbReference type="NCBI Taxonomy" id="52283"/>
    <lineage>
        <taxon>Eukaryota</taxon>
        <taxon>Metazoa</taxon>
        <taxon>Ecdysozoa</taxon>
        <taxon>Arthropoda</taxon>
        <taxon>Chelicerata</taxon>
        <taxon>Arachnida</taxon>
        <taxon>Acari</taxon>
        <taxon>Acariformes</taxon>
        <taxon>Sarcoptiformes</taxon>
        <taxon>Astigmata</taxon>
        <taxon>Psoroptidia</taxon>
        <taxon>Sarcoptoidea</taxon>
        <taxon>Sarcoptidae</taxon>
        <taxon>Sarcoptinae</taxon>
        <taxon>Sarcoptes</taxon>
    </lineage>
</organism>
<dbReference type="GO" id="GO:0000243">
    <property type="term" value="C:commitment complex"/>
    <property type="evidence" value="ECO:0007669"/>
    <property type="project" value="UniProtKB-UniRule"/>
</dbReference>
<comment type="function">
    <text evidence="9">Component of the spliceosomal U1 snRNP, which is essential for recognition of the pre-mRNA 5' splice-site and the subsequent assembly of the spliceosome. U1-C is directly involved in initial 5' splice-site recognition for both constitutive and regulated alternative splicing. The interaction with the 5' splice-site seems to precede base-pairing between the pre-mRNA and the U1 snRNA. Stimulates commitment or early (E) complex formation by stabilizing the base pairing of the 5' end of the U1 snRNA and the 5' splice-site region.</text>
</comment>
<keyword evidence="4 9" id="KW-0862">Zinc</keyword>
<evidence type="ECO:0000313" key="12">
    <source>
        <dbReference type="EMBL" id="KAF7488985.1"/>
    </source>
</evidence>
<gene>
    <name evidence="12" type="ORF">SSS_7353</name>
</gene>
<comment type="subcellular location">
    <subcellularLocation>
        <location evidence="1 9">Nucleus</location>
    </subcellularLocation>
</comment>
<dbReference type="SUPFAM" id="SSF57667">
    <property type="entry name" value="beta-beta-alpha zinc fingers"/>
    <property type="match status" value="1"/>
</dbReference>
<dbReference type="GO" id="GO:0030627">
    <property type="term" value="F:pre-mRNA 5'-splice site binding"/>
    <property type="evidence" value="ECO:0007669"/>
    <property type="project" value="InterPro"/>
</dbReference>
<evidence type="ECO:0000256" key="10">
    <source>
        <dbReference type="SAM" id="MobiDB-lite"/>
    </source>
</evidence>
<dbReference type="AlphaFoldDB" id="A0A834VB20"/>
<feature type="region of interest" description="Disordered" evidence="10">
    <location>
        <begin position="238"/>
        <end position="259"/>
    </location>
</feature>
<evidence type="ECO:0000256" key="5">
    <source>
        <dbReference type="ARBA" id="ARBA00022884"/>
    </source>
</evidence>
<dbReference type="FunFam" id="3.30.160.60:FF:000059">
    <property type="entry name" value="U1 small nuclear ribonucleoprotein C"/>
    <property type="match status" value="1"/>
</dbReference>
<dbReference type="GO" id="GO:0003729">
    <property type="term" value="F:mRNA binding"/>
    <property type="evidence" value="ECO:0007669"/>
    <property type="project" value="UniProtKB-UniRule"/>
</dbReference>
<dbReference type="InterPro" id="IPR036236">
    <property type="entry name" value="Znf_C2H2_sf"/>
</dbReference>
<feature type="domain" description="Matrin-type" evidence="11">
    <location>
        <begin position="4"/>
        <end position="36"/>
    </location>
</feature>
<feature type="compositionally biased region" description="Low complexity" evidence="10">
    <location>
        <begin position="140"/>
        <end position="202"/>
    </location>
</feature>
<keyword evidence="3 9" id="KW-0863">Zinc-finger</keyword>
<evidence type="ECO:0000259" key="11">
    <source>
        <dbReference type="PROSITE" id="PS50171"/>
    </source>
</evidence>
<keyword evidence="14" id="KW-1185">Reference proteome</keyword>
<evidence type="ECO:0000313" key="14">
    <source>
        <dbReference type="Proteomes" id="UP000070412"/>
    </source>
</evidence>
<comment type="subunit">
    <text evidence="8">Component of the U1 snRNP. The U1 snRNP is composed of the U1 snRNA and the 7 core Sm proteins SNRPB, SNRPD1, SNRPD2, SNRPD3, SNRPE, SNRPF and SNRPG that assemble in a heptameric protein ring on the Sm site of the small nuclear RNA to form the core snRNP, and at least 3 U1 snRNP-specific proteins SNRNP70/U1-70K, SNRPA/U1-A and SNRPC/U1-C. SNRPC/U1-C interacts with U1 snRNA and the 5' splice-site region of the pre-mRNA. Interacts (via N-terminus) with TIA1 (via C-terminus); thereby promoting spliceosomal U1 snRNP recruitment to 5' splice sites.</text>
</comment>
<reference evidence="14" key="1">
    <citation type="journal article" date="2020" name="PLoS Negl. Trop. Dis.">
        <title>High-quality nuclear genome for Sarcoptes scabiei-A critical resource for a neglected parasite.</title>
        <authorList>
            <person name="Korhonen P.K."/>
            <person name="Gasser R.B."/>
            <person name="Ma G."/>
            <person name="Wang T."/>
            <person name="Stroehlein A.J."/>
            <person name="Young N.D."/>
            <person name="Ang C.S."/>
            <person name="Fernando D.D."/>
            <person name="Lu H.C."/>
            <person name="Taylor S."/>
            <person name="Reynolds S.L."/>
            <person name="Mofiz E."/>
            <person name="Najaraj S.H."/>
            <person name="Gowda H."/>
            <person name="Madugundu A."/>
            <person name="Renuse S."/>
            <person name="Holt D."/>
            <person name="Pandey A."/>
            <person name="Papenfuss A.T."/>
            <person name="Fischer K."/>
        </authorList>
    </citation>
    <scope>NUCLEOTIDE SEQUENCE [LARGE SCALE GENOMIC DNA]</scope>
</reference>
<reference evidence="13" key="3">
    <citation type="submission" date="2022-06" db="UniProtKB">
        <authorList>
            <consortium name="EnsemblMetazoa"/>
        </authorList>
    </citation>
    <scope>IDENTIFICATION</scope>
</reference>
<dbReference type="Gene3D" id="3.30.160.60">
    <property type="entry name" value="Classic Zinc Finger"/>
    <property type="match status" value="1"/>
</dbReference>